<reference evidence="1 2" key="1">
    <citation type="submission" date="2019-11" db="EMBL/GenBank/DDBJ databases">
        <title>Whole genome sequence of Oryza granulata.</title>
        <authorList>
            <person name="Li W."/>
        </authorList>
    </citation>
    <scope>NUCLEOTIDE SEQUENCE [LARGE SCALE GENOMIC DNA]</scope>
    <source>
        <strain evidence="2">cv. Menghai</strain>
        <tissue evidence="1">Leaf</tissue>
    </source>
</reference>
<dbReference type="InterPro" id="IPR051650">
    <property type="entry name" value="SL_signaling_regulator"/>
</dbReference>
<dbReference type="Proteomes" id="UP000479710">
    <property type="component" value="Unassembled WGS sequence"/>
</dbReference>
<protein>
    <submittedName>
        <fullName evidence="1">Uncharacterized protein</fullName>
    </submittedName>
</protein>
<evidence type="ECO:0000313" key="2">
    <source>
        <dbReference type="Proteomes" id="UP000479710"/>
    </source>
</evidence>
<evidence type="ECO:0000313" key="1">
    <source>
        <dbReference type="EMBL" id="KAF0919698.1"/>
    </source>
</evidence>
<comment type="caution">
    <text evidence="1">The sequence shown here is derived from an EMBL/GenBank/DDBJ whole genome shotgun (WGS) entry which is preliminary data.</text>
</comment>
<dbReference type="EMBL" id="SPHZ02000005">
    <property type="protein sequence ID" value="KAF0919698.1"/>
    <property type="molecule type" value="Genomic_DNA"/>
</dbReference>
<gene>
    <name evidence="1" type="ORF">E2562_030946</name>
</gene>
<organism evidence="1 2">
    <name type="scientific">Oryza meyeriana var. granulata</name>
    <dbReference type="NCBI Taxonomy" id="110450"/>
    <lineage>
        <taxon>Eukaryota</taxon>
        <taxon>Viridiplantae</taxon>
        <taxon>Streptophyta</taxon>
        <taxon>Embryophyta</taxon>
        <taxon>Tracheophyta</taxon>
        <taxon>Spermatophyta</taxon>
        <taxon>Magnoliopsida</taxon>
        <taxon>Liliopsida</taxon>
        <taxon>Poales</taxon>
        <taxon>Poaceae</taxon>
        <taxon>BOP clade</taxon>
        <taxon>Oryzoideae</taxon>
        <taxon>Oryzeae</taxon>
        <taxon>Oryzinae</taxon>
        <taxon>Oryza</taxon>
        <taxon>Oryza meyeriana</taxon>
    </lineage>
</organism>
<name>A0A6G1E4J1_9ORYZ</name>
<dbReference type="PANTHER" id="PTHR43572:SF38">
    <property type="entry name" value="PROTEIN SMAX1-LIKE 6"/>
    <property type="match status" value="1"/>
</dbReference>
<keyword evidence="2" id="KW-1185">Reference proteome</keyword>
<dbReference type="OrthoDB" id="694434at2759"/>
<dbReference type="AlphaFoldDB" id="A0A6G1E4J1"/>
<proteinExistence type="predicted"/>
<accession>A0A6G1E4J1</accession>
<sequence>MTPTAVKVELSQLVLAILNDPIISRVFGKAGFHSGDIKLAILCPTPPMPLLGHGLPTCSRPPSLFLYSFAAANNADENCRRIAEILSYGRNPMLTGVGAASTNDDFAAASPYHIIHIEPNSINKSDLGVAATMASTTFRAGGW</sequence>
<dbReference type="PANTHER" id="PTHR43572">
    <property type="entry name" value="CHAPERONE PROTEIN CLPD, CHLOROPLASTIC"/>
    <property type="match status" value="1"/>
</dbReference>